<keyword evidence="12" id="KW-1185">Reference proteome</keyword>
<evidence type="ECO:0000259" key="10">
    <source>
        <dbReference type="Pfam" id="PF08501"/>
    </source>
</evidence>
<dbReference type="SUPFAM" id="SSF51735">
    <property type="entry name" value="NAD(P)-binding Rossmann-fold domains"/>
    <property type="match status" value="1"/>
</dbReference>
<dbReference type="InterPro" id="IPR006151">
    <property type="entry name" value="Shikm_DH/Glu-tRNA_Rdtase"/>
</dbReference>
<feature type="binding site" evidence="8">
    <location>
        <position position="253"/>
    </location>
    <ligand>
        <name>shikimate</name>
        <dbReference type="ChEBI" id="CHEBI:36208"/>
    </ligand>
</feature>
<dbReference type="GO" id="GO:0009073">
    <property type="term" value="P:aromatic amino acid family biosynthetic process"/>
    <property type="evidence" value="ECO:0007669"/>
    <property type="project" value="UniProtKB-KW"/>
</dbReference>
<keyword evidence="4 8" id="KW-0521">NADP</keyword>
<proteinExistence type="inferred from homology"/>
<dbReference type="GO" id="GO:0019632">
    <property type="term" value="P:shikimate metabolic process"/>
    <property type="evidence" value="ECO:0007669"/>
    <property type="project" value="InterPro"/>
</dbReference>
<dbReference type="InterPro" id="IPR046346">
    <property type="entry name" value="Aminoacid_DH-like_N_sf"/>
</dbReference>
<keyword evidence="3 8" id="KW-0028">Amino-acid biosynthesis</keyword>
<evidence type="ECO:0000256" key="2">
    <source>
        <dbReference type="ARBA" id="ARBA00012962"/>
    </source>
</evidence>
<comment type="function">
    <text evidence="8">Involved in the biosynthesis of the chorismate, which leads to the biosynthesis of aromatic amino acids. Catalyzes the reversible NADPH linked reduction of 3-dehydroshikimate (DHSA) to yield shikimate (SA).</text>
</comment>
<evidence type="ECO:0000256" key="7">
    <source>
        <dbReference type="ARBA" id="ARBA00049442"/>
    </source>
</evidence>
<name>A0A418WIF0_9PROT</name>
<comment type="pathway">
    <text evidence="1 8">Metabolic intermediate biosynthesis; chorismate biosynthesis; chorismate from D-erythrose 4-phosphate and phosphoenolpyruvate: step 4/7.</text>
</comment>
<comment type="similarity">
    <text evidence="8">Belongs to the shikimate dehydrogenase family.</text>
</comment>
<evidence type="ECO:0000256" key="1">
    <source>
        <dbReference type="ARBA" id="ARBA00004871"/>
    </source>
</evidence>
<dbReference type="GO" id="GO:0008652">
    <property type="term" value="P:amino acid biosynthetic process"/>
    <property type="evidence" value="ECO:0007669"/>
    <property type="project" value="UniProtKB-KW"/>
</dbReference>
<dbReference type="InterPro" id="IPR013708">
    <property type="entry name" value="Shikimate_DH-bd_N"/>
</dbReference>
<feature type="active site" description="Proton acceptor" evidence="8">
    <location>
        <position position="71"/>
    </location>
</feature>
<accession>A0A418WIF0</accession>
<evidence type="ECO:0000313" key="12">
    <source>
        <dbReference type="Proteomes" id="UP000284605"/>
    </source>
</evidence>
<feature type="binding site" evidence="8">
    <location>
        <position position="108"/>
    </location>
    <ligand>
        <name>shikimate</name>
        <dbReference type="ChEBI" id="CHEBI:36208"/>
    </ligand>
</feature>
<comment type="catalytic activity">
    <reaction evidence="7 8">
        <text>shikimate + NADP(+) = 3-dehydroshikimate + NADPH + H(+)</text>
        <dbReference type="Rhea" id="RHEA:17737"/>
        <dbReference type="ChEBI" id="CHEBI:15378"/>
        <dbReference type="ChEBI" id="CHEBI:16630"/>
        <dbReference type="ChEBI" id="CHEBI:36208"/>
        <dbReference type="ChEBI" id="CHEBI:57783"/>
        <dbReference type="ChEBI" id="CHEBI:58349"/>
        <dbReference type="EC" id="1.1.1.25"/>
    </reaction>
</comment>
<dbReference type="PANTHER" id="PTHR21089">
    <property type="entry name" value="SHIKIMATE DEHYDROGENASE"/>
    <property type="match status" value="1"/>
</dbReference>
<dbReference type="Pfam" id="PF01488">
    <property type="entry name" value="Shikimate_DH"/>
    <property type="match status" value="1"/>
</dbReference>
<evidence type="ECO:0000256" key="5">
    <source>
        <dbReference type="ARBA" id="ARBA00023002"/>
    </source>
</evidence>
<evidence type="ECO:0000256" key="8">
    <source>
        <dbReference type="HAMAP-Rule" id="MF_00222"/>
    </source>
</evidence>
<feature type="domain" description="Quinate/shikimate 5-dehydrogenase/glutamyl-tRNA reductase" evidence="9">
    <location>
        <begin position="124"/>
        <end position="198"/>
    </location>
</feature>
<dbReference type="EMBL" id="QYUK01000011">
    <property type="protein sequence ID" value="RJF89659.1"/>
    <property type="molecule type" value="Genomic_DNA"/>
</dbReference>
<keyword evidence="6 8" id="KW-0057">Aromatic amino acid biosynthesis</keyword>
<dbReference type="AlphaFoldDB" id="A0A418WIF0"/>
<gene>
    <name evidence="8" type="primary">aroE</name>
    <name evidence="11" type="ORF">D3874_24030</name>
</gene>
<comment type="caution">
    <text evidence="8">Lacks conserved residue(s) required for the propagation of feature annotation.</text>
</comment>
<dbReference type="Gene3D" id="3.40.50.720">
    <property type="entry name" value="NAD(P)-binding Rossmann-like Domain"/>
    <property type="match status" value="1"/>
</dbReference>
<feature type="binding site" evidence="8">
    <location>
        <begin position="134"/>
        <end position="138"/>
    </location>
    <ligand>
        <name>NADP(+)</name>
        <dbReference type="ChEBI" id="CHEBI:58349"/>
    </ligand>
</feature>
<dbReference type="InterPro" id="IPR036291">
    <property type="entry name" value="NAD(P)-bd_dom_sf"/>
</dbReference>
<comment type="caution">
    <text evidence="11">The sequence shown here is derived from an EMBL/GenBank/DDBJ whole genome shotgun (WGS) entry which is preliminary data.</text>
</comment>
<sequence length="279" mass="28270">MTISGKAKLAGVMGWPVGHSRSPRLHGYWLEQHGIDGAYVPLAVRPDDLAAALRALPKLGFRGCNLTVPHKEAALAVVDRVDAAARRIGAMNTVVVEADGTLSGSNTDAPGFIANLRQGAPGLDLAGKTAVVIGAGGAARAVVVGLIDAGVAGIRLANRSAERTQALVEAFAPVVGAVAWDARAQALAGADLLVNTTSLGMVGEPALDLPLDALPATATVTDIVYAPLETALLAAARARGNVAVDGLGMLLHQAVPGFAAWFGTTPTVTAELRAHVLGA</sequence>
<dbReference type="EC" id="1.1.1.25" evidence="2 8"/>
<dbReference type="GO" id="GO:0009423">
    <property type="term" value="P:chorismate biosynthetic process"/>
    <property type="evidence" value="ECO:0007669"/>
    <property type="project" value="UniProtKB-UniRule"/>
</dbReference>
<feature type="binding site" evidence="8">
    <location>
        <position position="223"/>
    </location>
    <ligand>
        <name>NADP(+)</name>
        <dbReference type="ChEBI" id="CHEBI:58349"/>
    </ligand>
</feature>
<dbReference type="Pfam" id="PF08501">
    <property type="entry name" value="Shikimate_dh_N"/>
    <property type="match status" value="1"/>
</dbReference>
<dbReference type="RefSeq" id="WP_119781764.1">
    <property type="nucleotide sequence ID" value="NZ_QYUK01000011.1"/>
</dbReference>
<dbReference type="GO" id="GO:0004764">
    <property type="term" value="F:shikimate 3-dehydrogenase (NADP+) activity"/>
    <property type="evidence" value="ECO:0007669"/>
    <property type="project" value="UniProtKB-UniRule"/>
</dbReference>
<dbReference type="InterPro" id="IPR011342">
    <property type="entry name" value="Shikimate_DH"/>
</dbReference>
<dbReference type="GO" id="GO:0005829">
    <property type="term" value="C:cytosol"/>
    <property type="evidence" value="ECO:0007669"/>
    <property type="project" value="TreeGrafter"/>
</dbReference>
<comment type="subunit">
    <text evidence="8">Homodimer.</text>
</comment>
<dbReference type="PANTHER" id="PTHR21089:SF1">
    <property type="entry name" value="BIFUNCTIONAL 3-DEHYDROQUINATE DEHYDRATASE_SHIKIMATE DEHYDROGENASE, CHLOROPLASTIC"/>
    <property type="match status" value="1"/>
</dbReference>
<dbReference type="SUPFAM" id="SSF53223">
    <property type="entry name" value="Aminoacid dehydrogenase-like, N-terminal domain"/>
    <property type="match status" value="1"/>
</dbReference>
<dbReference type="CDD" id="cd01065">
    <property type="entry name" value="NAD_bind_Shikimate_DH"/>
    <property type="match status" value="1"/>
</dbReference>
<keyword evidence="5 8" id="KW-0560">Oxidoreductase</keyword>
<dbReference type="Proteomes" id="UP000284605">
    <property type="component" value="Unassembled WGS sequence"/>
</dbReference>
<evidence type="ECO:0000256" key="3">
    <source>
        <dbReference type="ARBA" id="ARBA00022605"/>
    </source>
</evidence>
<evidence type="ECO:0000313" key="11">
    <source>
        <dbReference type="EMBL" id="RJF89659.1"/>
    </source>
</evidence>
<dbReference type="NCBIfam" id="TIGR00507">
    <property type="entry name" value="aroE"/>
    <property type="match status" value="1"/>
</dbReference>
<dbReference type="InterPro" id="IPR022893">
    <property type="entry name" value="Shikimate_DH_fam"/>
</dbReference>
<protein>
    <recommendedName>
        <fullName evidence="2 8">Shikimate dehydrogenase (NADP(+))</fullName>
        <shortName evidence="8">SDH</shortName>
        <ecNumber evidence="2 8">1.1.1.25</ecNumber>
    </recommendedName>
</protein>
<feature type="domain" description="Shikimate dehydrogenase substrate binding N-terminal" evidence="10">
    <location>
        <begin position="12"/>
        <end position="94"/>
    </location>
</feature>
<organism evidence="11 12">
    <name type="scientific">Oleomonas cavernae</name>
    <dbReference type="NCBI Taxonomy" id="2320859"/>
    <lineage>
        <taxon>Bacteria</taxon>
        <taxon>Pseudomonadati</taxon>
        <taxon>Pseudomonadota</taxon>
        <taxon>Alphaproteobacteria</taxon>
        <taxon>Acetobacterales</taxon>
        <taxon>Acetobacteraceae</taxon>
        <taxon>Oleomonas</taxon>
    </lineage>
</organism>
<dbReference type="GO" id="GO:0050661">
    <property type="term" value="F:NADP binding"/>
    <property type="evidence" value="ECO:0007669"/>
    <property type="project" value="InterPro"/>
</dbReference>
<feature type="binding site" evidence="8">
    <location>
        <position position="67"/>
    </location>
    <ligand>
        <name>shikimate</name>
        <dbReference type="ChEBI" id="CHEBI:36208"/>
    </ligand>
</feature>
<dbReference type="Gene3D" id="3.40.50.10860">
    <property type="entry name" value="Leucine Dehydrogenase, chain A, domain 1"/>
    <property type="match status" value="1"/>
</dbReference>
<evidence type="ECO:0000256" key="6">
    <source>
        <dbReference type="ARBA" id="ARBA00023141"/>
    </source>
</evidence>
<dbReference type="OrthoDB" id="9792692at2"/>
<reference evidence="11 12" key="1">
    <citation type="submission" date="2018-09" db="EMBL/GenBank/DDBJ databases">
        <authorList>
            <person name="Zhu H."/>
        </authorList>
    </citation>
    <scope>NUCLEOTIDE SEQUENCE [LARGE SCALE GENOMIC DNA]</scope>
    <source>
        <strain evidence="11 12">K1W22B-8</strain>
    </source>
</reference>
<feature type="binding site" evidence="8">
    <location>
        <position position="246"/>
    </location>
    <ligand>
        <name>NADP(+)</name>
        <dbReference type="ChEBI" id="CHEBI:58349"/>
    </ligand>
</feature>
<evidence type="ECO:0000259" key="9">
    <source>
        <dbReference type="Pfam" id="PF01488"/>
    </source>
</evidence>
<dbReference type="UniPathway" id="UPA00053">
    <property type="reaction ID" value="UER00087"/>
</dbReference>
<feature type="binding site" evidence="8">
    <location>
        <position position="92"/>
    </location>
    <ligand>
        <name>shikimate</name>
        <dbReference type="ChEBI" id="CHEBI:36208"/>
    </ligand>
</feature>
<dbReference type="HAMAP" id="MF_00222">
    <property type="entry name" value="Shikimate_DH_AroE"/>
    <property type="match status" value="1"/>
</dbReference>
<evidence type="ECO:0000256" key="4">
    <source>
        <dbReference type="ARBA" id="ARBA00022857"/>
    </source>
</evidence>
<dbReference type="NCBIfam" id="NF001312">
    <property type="entry name" value="PRK00258.1-4"/>
    <property type="match status" value="1"/>
</dbReference>
<feature type="binding site" evidence="8">
    <location>
        <begin position="20"/>
        <end position="22"/>
    </location>
    <ligand>
        <name>shikimate</name>
        <dbReference type="ChEBI" id="CHEBI:36208"/>
    </ligand>
</feature>
<feature type="binding site" evidence="8">
    <location>
        <position position="225"/>
    </location>
    <ligand>
        <name>shikimate</name>
        <dbReference type="ChEBI" id="CHEBI:36208"/>
    </ligand>
</feature>